<sequence length="91" mass="10255">MTLFKGAQPIVYFTNNLCLVYVVNACVHAKNNTVISVHFMENTNHFSQTAEKFKILREAAFKVQDSGCGSKTFQLCRCQCAHSRTSLENGY</sequence>
<dbReference type="Proteomes" id="UP000024635">
    <property type="component" value="Unassembled WGS sequence"/>
</dbReference>
<comment type="caution">
    <text evidence="1">The sequence shown here is derived from an EMBL/GenBank/DDBJ whole genome shotgun (WGS) entry which is preliminary data.</text>
</comment>
<accession>A0A016SJY8</accession>
<evidence type="ECO:0000313" key="1">
    <source>
        <dbReference type="EMBL" id="EYB90687.1"/>
    </source>
</evidence>
<protein>
    <submittedName>
        <fullName evidence="1">Uncharacterized protein</fullName>
    </submittedName>
</protein>
<reference evidence="2" key="1">
    <citation type="journal article" date="2015" name="Nat. Genet.">
        <title>The genome and transcriptome of the zoonotic hookworm Ancylostoma ceylanicum identify infection-specific gene families.</title>
        <authorList>
            <person name="Schwarz E.M."/>
            <person name="Hu Y."/>
            <person name="Antoshechkin I."/>
            <person name="Miller M.M."/>
            <person name="Sternberg P.W."/>
            <person name="Aroian R.V."/>
        </authorList>
    </citation>
    <scope>NUCLEOTIDE SEQUENCE</scope>
    <source>
        <strain evidence="2">HY135</strain>
    </source>
</reference>
<proteinExistence type="predicted"/>
<gene>
    <name evidence="1" type="primary">Acey_s0216.g2388</name>
    <name evidence="1" type="ORF">Y032_0216g2388</name>
</gene>
<organism evidence="1 2">
    <name type="scientific">Ancylostoma ceylanicum</name>
    <dbReference type="NCBI Taxonomy" id="53326"/>
    <lineage>
        <taxon>Eukaryota</taxon>
        <taxon>Metazoa</taxon>
        <taxon>Ecdysozoa</taxon>
        <taxon>Nematoda</taxon>
        <taxon>Chromadorea</taxon>
        <taxon>Rhabditida</taxon>
        <taxon>Rhabditina</taxon>
        <taxon>Rhabditomorpha</taxon>
        <taxon>Strongyloidea</taxon>
        <taxon>Ancylostomatidae</taxon>
        <taxon>Ancylostomatinae</taxon>
        <taxon>Ancylostoma</taxon>
    </lineage>
</organism>
<dbReference type="EMBL" id="JARK01001552">
    <property type="protein sequence ID" value="EYB90687.1"/>
    <property type="molecule type" value="Genomic_DNA"/>
</dbReference>
<evidence type="ECO:0000313" key="2">
    <source>
        <dbReference type="Proteomes" id="UP000024635"/>
    </source>
</evidence>
<dbReference type="AlphaFoldDB" id="A0A016SJY8"/>
<name>A0A016SJY8_9BILA</name>
<keyword evidence="2" id="KW-1185">Reference proteome</keyword>